<reference evidence="1 2" key="1">
    <citation type="submission" date="2015-08" db="EMBL/GenBank/DDBJ databases">
        <title>Draft Genome Sequence of Bacillus vietnamensis UCD-SED5.</title>
        <authorList>
            <person name="Lee R.D."/>
            <person name="Jospin G."/>
            <person name="Lang J.M."/>
            <person name="Coil D.A."/>
            <person name="Eisen J.A."/>
        </authorList>
    </citation>
    <scope>NUCLEOTIDE SEQUENCE [LARGE SCALE GENOMIC DNA]</scope>
    <source>
        <strain evidence="1 2">UCD-SED5</strain>
    </source>
</reference>
<feature type="non-terminal residue" evidence="1">
    <location>
        <position position="1"/>
    </location>
</feature>
<dbReference type="AlphaFoldDB" id="A0A0P6WIL9"/>
<evidence type="ECO:0000313" key="2">
    <source>
        <dbReference type="Proteomes" id="UP000050398"/>
    </source>
</evidence>
<dbReference type="EMBL" id="LIXZ01000056">
    <property type="protein sequence ID" value="KPL57583.1"/>
    <property type="molecule type" value="Genomic_DNA"/>
</dbReference>
<name>A0A0P6WIL9_9BACI</name>
<protein>
    <submittedName>
        <fullName evidence="1">Uncharacterized protein</fullName>
    </submittedName>
</protein>
<evidence type="ECO:0000313" key="1">
    <source>
        <dbReference type="EMBL" id="KPL57583.1"/>
    </source>
</evidence>
<organism evidence="1 2">
    <name type="scientific">Rossellomorea vietnamensis</name>
    <dbReference type="NCBI Taxonomy" id="218284"/>
    <lineage>
        <taxon>Bacteria</taxon>
        <taxon>Bacillati</taxon>
        <taxon>Bacillota</taxon>
        <taxon>Bacilli</taxon>
        <taxon>Bacillales</taxon>
        <taxon>Bacillaceae</taxon>
        <taxon>Rossellomorea</taxon>
    </lineage>
</organism>
<gene>
    <name evidence="1" type="ORF">AM506_21650</name>
</gene>
<dbReference type="Proteomes" id="UP000050398">
    <property type="component" value="Unassembled WGS sequence"/>
</dbReference>
<comment type="caution">
    <text evidence="1">The sequence shown here is derived from an EMBL/GenBank/DDBJ whole genome shotgun (WGS) entry which is preliminary data.</text>
</comment>
<accession>A0A0P6WIL9</accession>
<sequence length="302" mass="30955">RVRRAGKEVVLQRCRHCTAIAARRATALVDLLLFQLGELLPGSGDHSLGHAGELRHLQAVALAGWTLLHPVHEDDAIPVLRRGEVNIGHPLGLLGQGRHLEVVGGEQGKGAGAGQVLGAGPGQRQAIEGAGAAADLVHQHQAFIGGVVQDAGGLGHLHHEGGASAGQVVRGADAGKDTVHRADLRLVCRHEAAGVGEQHDQRCLAHVGGLAAHVGAGDHQHAAVVAHHQVVGHEGSVGDSLHHRVATAADGDARGLGQVRAHELQGAGALGEGAQHVQRRQCPSAGLEGVELGVEGVEESLI</sequence>
<proteinExistence type="predicted"/>
<feature type="non-terminal residue" evidence="1">
    <location>
        <position position="302"/>
    </location>
</feature>